<organism evidence="1 2">
    <name type="scientific">Rufibacter quisquiliarum</name>
    <dbReference type="NCBI Taxonomy" id="1549639"/>
    <lineage>
        <taxon>Bacteria</taxon>
        <taxon>Pseudomonadati</taxon>
        <taxon>Bacteroidota</taxon>
        <taxon>Cytophagia</taxon>
        <taxon>Cytophagales</taxon>
        <taxon>Hymenobacteraceae</taxon>
        <taxon>Rufibacter</taxon>
    </lineage>
</organism>
<dbReference type="EMBL" id="JACJIQ010000008">
    <property type="protein sequence ID" value="MBA9077535.1"/>
    <property type="molecule type" value="Genomic_DNA"/>
</dbReference>
<evidence type="ECO:0000313" key="1">
    <source>
        <dbReference type="EMBL" id="MBA9077535.1"/>
    </source>
</evidence>
<comment type="caution">
    <text evidence="1">The sequence shown here is derived from an EMBL/GenBank/DDBJ whole genome shotgun (WGS) entry which is preliminary data.</text>
</comment>
<reference evidence="1 2" key="1">
    <citation type="submission" date="2020-08" db="EMBL/GenBank/DDBJ databases">
        <title>Genomic Encyclopedia of Type Strains, Phase IV (KMG-IV): sequencing the most valuable type-strain genomes for metagenomic binning, comparative biology and taxonomic classification.</title>
        <authorList>
            <person name="Goeker M."/>
        </authorList>
    </citation>
    <scope>NUCLEOTIDE SEQUENCE [LARGE SCALE GENOMIC DNA]</scope>
    <source>
        <strain evidence="1 2">DSM 29854</strain>
    </source>
</reference>
<accession>A0A839GPT0</accession>
<dbReference type="AlphaFoldDB" id="A0A839GPT0"/>
<evidence type="ECO:0008006" key="3">
    <source>
        <dbReference type="Google" id="ProtNLM"/>
    </source>
</evidence>
<proteinExistence type="predicted"/>
<dbReference type="Proteomes" id="UP000563094">
    <property type="component" value="Unassembled WGS sequence"/>
</dbReference>
<name>A0A839GPT0_9BACT</name>
<sequence>MIHSGKVTPHGQFKIGANFGGNVATEPISQLKDITKAVVKDLANRDSVYYNEQIKAATKGAIAYSLDPVGPTFDFYVRYGVLPRVDVGYKYASGVHVLDAMYQFLGPVGTPQNPGQGRWYGSVGLQYAGQSNDLLDKLFLSDLFPILEFTAQRKDLLVPLVFSRSFGTEEEYGNISFGVAYNHTFIEYGLQPGRLYEKVGGGKAVRLEGLTRQNNFGSYGLFVNAKIGARRVYLLPALAVYYQNYGTYELLEGETHSFSGVTLVPSLGLQIGLGKGKVGK</sequence>
<protein>
    <recommendedName>
        <fullName evidence="3">Outer membrane protein beta-barrel domain-containing protein</fullName>
    </recommendedName>
</protein>
<keyword evidence="2" id="KW-1185">Reference proteome</keyword>
<evidence type="ECO:0000313" key="2">
    <source>
        <dbReference type="Proteomes" id="UP000563094"/>
    </source>
</evidence>
<gene>
    <name evidence="1" type="ORF">FHS90_002253</name>
</gene>